<dbReference type="AlphaFoldDB" id="A0A5A7P0Y8"/>
<gene>
    <name evidence="1" type="ORF">STAS_02108</name>
</gene>
<dbReference type="PANTHER" id="PTHR34576:SF2">
    <property type="entry name" value="MEMBRANE-ASSOCIATED KINASE REGULATOR 6-RELATED"/>
    <property type="match status" value="1"/>
</dbReference>
<dbReference type="PANTHER" id="PTHR34576">
    <property type="entry name" value="MEMBRANE-ASSOCIATED KINASE REGULATOR 6-RELATED"/>
    <property type="match status" value="1"/>
</dbReference>
<protein>
    <recommendedName>
        <fullName evidence="3">Membrane-associated kinase regulator 6</fullName>
    </recommendedName>
</protein>
<name>A0A5A7P0Y8_STRAF</name>
<reference evidence="2" key="1">
    <citation type="journal article" date="2019" name="Curr. Biol.">
        <title>Genome Sequence of Striga asiatica Provides Insight into the Evolution of Plant Parasitism.</title>
        <authorList>
            <person name="Yoshida S."/>
            <person name="Kim S."/>
            <person name="Wafula E.K."/>
            <person name="Tanskanen J."/>
            <person name="Kim Y.M."/>
            <person name="Honaas L."/>
            <person name="Yang Z."/>
            <person name="Spallek T."/>
            <person name="Conn C.E."/>
            <person name="Ichihashi Y."/>
            <person name="Cheong K."/>
            <person name="Cui S."/>
            <person name="Der J.P."/>
            <person name="Gundlach H."/>
            <person name="Jiao Y."/>
            <person name="Hori C."/>
            <person name="Ishida J.K."/>
            <person name="Kasahara H."/>
            <person name="Kiba T."/>
            <person name="Kim M.S."/>
            <person name="Koo N."/>
            <person name="Laohavisit A."/>
            <person name="Lee Y.H."/>
            <person name="Lumba S."/>
            <person name="McCourt P."/>
            <person name="Mortimer J.C."/>
            <person name="Mutuku J.M."/>
            <person name="Nomura T."/>
            <person name="Sasaki-Sekimoto Y."/>
            <person name="Seto Y."/>
            <person name="Wang Y."/>
            <person name="Wakatake T."/>
            <person name="Sakakibara H."/>
            <person name="Demura T."/>
            <person name="Yamaguchi S."/>
            <person name="Yoneyama K."/>
            <person name="Manabe R.I."/>
            <person name="Nelson D.C."/>
            <person name="Schulman A.H."/>
            <person name="Timko M.P."/>
            <person name="dePamphilis C.W."/>
            <person name="Choi D."/>
            <person name="Shirasu K."/>
        </authorList>
    </citation>
    <scope>NUCLEOTIDE SEQUENCE [LARGE SCALE GENOMIC DNA]</scope>
    <source>
        <strain evidence="2">cv. UVA1</strain>
    </source>
</reference>
<dbReference type="InterPro" id="IPR044699">
    <property type="entry name" value="MAKR6"/>
</dbReference>
<evidence type="ECO:0000313" key="1">
    <source>
        <dbReference type="EMBL" id="GER26455.1"/>
    </source>
</evidence>
<accession>A0A5A7P0Y8</accession>
<comment type="caution">
    <text evidence="1">The sequence shown here is derived from an EMBL/GenBank/DDBJ whole genome shotgun (WGS) entry which is preliminary data.</text>
</comment>
<dbReference type="Proteomes" id="UP000325081">
    <property type="component" value="Unassembled WGS sequence"/>
</dbReference>
<sequence length="248" mass="28022">MEKENFQPLATESFSYSWLTHKNPASSLDTFLGSKFASTNSEKQISFDFDFSITTSSSPTSCLIHADELFSDGQIKPVYMEKSQPEAQKTSNIISTPPTPLYSPISPFVTENNRHTLGKWRKSSQKILQKCIGFVRPLCKMSSRKSNRVDDLDRKVSEVKSWNNSCEASPRPSSAYSVFEWADVEKIEKKIDFFHRLKKAKSGKISPRASPNISPSRSSNVWFDADNSINEAILYCKRSIAIKFLPIA</sequence>
<evidence type="ECO:0000313" key="2">
    <source>
        <dbReference type="Proteomes" id="UP000325081"/>
    </source>
</evidence>
<proteinExistence type="predicted"/>
<keyword evidence="2" id="KW-1185">Reference proteome</keyword>
<dbReference type="OrthoDB" id="1913205at2759"/>
<evidence type="ECO:0008006" key="3">
    <source>
        <dbReference type="Google" id="ProtNLM"/>
    </source>
</evidence>
<dbReference type="EMBL" id="BKCP01001113">
    <property type="protein sequence ID" value="GER26455.1"/>
    <property type="molecule type" value="Genomic_DNA"/>
</dbReference>
<organism evidence="1 2">
    <name type="scientific">Striga asiatica</name>
    <name type="common">Asiatic witchweed</name>
    <name type="synonym">Buchnera asiatica</name>
    <dbReference type="NCBI Taxonomy" id="4170"/>
    <lineage>
        <taxon>Eukaryota</taxon>
        <taxon>Viridiplantae</taxon>
        <taxon>Streptophyta</taxon>
        <taxon>Embryophyta</taxon>
        <taxon>Tracheophyta</taxon>
        <taxon>Spermatophyta</taxon>
        <taxon>Magnoliopsida</taxon>
        <taxon>eudicotyledons</taxon>
        <taxon>Gunneridae</taxon>
        <taxon>Pentapetalae</taxon>
        <taxon>asterids</taxon>
        <taxon>lamiids</taxon>
        <taxon>Lamiales</taxon>
        <taxon>Orobanchaceae</taxon>
        <taxon>Buchnereae</taxon>
        <taxon>Striga</taxon>
    </lineage>
</organism>